<dbReference type="GO" id="GO:0003677">
    <property type="term" value="F:DNA binding"/>
    <property type="evidence" value="ECO:0007669"/>
    <property type="project" value="UniProtKB-KW"/>
</dbReference>
<keyword evidence="2" id="KW-0238">DNA-binding</keyword>
<dbReference type="STRING" id="1045774.SAMN05421872_11262"/>
<dbReference type="InterPro" id="IPR002104">
    <property type="entry name" value="Integrase_catalytic"/>
</dbReference>
<evidence type="ECO:0000256" key="3">
    <source>
        <dbReference type="ARBA" id="ARBA00023172"/>
    </source>
</evidence>
<evidence type="ECO:0000256" key="2">
    <source>
        <dbReference type="ARBA" id="ARBA00023125"/>
    </source>
</evidence>
<dbReference type="PANTHER" id="PTHR30349">
    <property type="entry name" value="PHAGE INTEGRASE-RELATED"/>
    <property type="match status" value="1"/>
</dbReference>
<sequence>MTLDDYRLWLLGQGQSAKTIRDRTCLAARVLLLWGTWVVPGHVVAEFLAGYTGWSRKTYQNHLRSLYAWLSEIGAVDENPMTRIRRAPQPRAKPSPLTPDELDLAIESATPTVRAWLLLGAYAGLRCHEIAKIRGEHVTRTSISVLGKGGVQASIPTHPLLWELAETYPRRDYWFPSPFQRREYVSASMIGNTVRRHFREIGIETGSIHRTRHYFGTSLLRQGVNLRVVQELMRHADLATTANYLGVDEDEKTSAIHLLGGAA</sequence>
<proteinExistence type="inferred from homology"/>
<dbReference type="PROSITE" id="PS51898">
    <property type="entry name" value="TYR_RECOMBINASE"/>
    <property type="match status" value="1"/>
</dbReference>
<protein>
    <submittedName>
        <fullName evidence="4">Site-specific recombinase XerD</fullName>
    </submittedName>
</protein>
<evidence type="ECO:0000256" key="1">
    <source>
        <dbReference type="ARBA" id="ARBA00008857"/>
    </source>
</evidence>
<dbReference type="InterPro" id="IPR011010">
    <property type="entry name" value="DNA_brk_join_enz"/>
</dbReference>
<gene>
    <name evidence="4" type="ORF">SAMN05421872_11262</name>
</gene>
<comment type="similarity">
    <text evidence="1">Belongs to the 'phage' integrase family.</text>
</comment>
<evidence type="ECO:0000313" key="4">
    <source>
        <dbReference type="EMBL" id="SDD90188.1"/>
    </source>
</evidence>
<dbReference type="AlphaFoldDB" id="A0A1G6YII6"/>
<dbReference type="CDD" id="cd00397">
    <property type="entry name" value="DNA_BRE_C"/>
    <property type="match status" value="1"/>
</dbReference>
<dbReference type="Gene3D" id="1.10.443.10">
    <property type="entry name" value="Intergrase catalytic core"/>
    <property type="match status" value="1"/>
</dbReference>
<dbReference type="GO" id="GO:0015074">
    <property type="term" value="P:DNA integration"/>
    <property type="evidence" value="ECO:0007669"/>
    <property type="project" value="InterPro"/>
</dbReference>
<keyword evidence="5" id="KW-1185">Reference proteome</keyword>
<name>A0A1G6YII6_9ACTN</name>
<dbReference type="InterPro" id="IPR013762">
    <property type="entry name" value="Integrase-like_cat_sf"/>
</dbReference>
<dbReference type="OrthoDB" id="1822491at2"/>
<evidence type="ECO:0000313" key="5">
    <source>
        <dbReference type="Proteomes" id="UP000199034"/>
    </source>
</evidence>
<dbReference type="Proteomes" id="UP000199034">
    <property type="component" value="Unassembled WGS sequence"/>
</dbReference>
<dbReference type="SUPFAM" id="SSF56349">
    <property type="entry name" value="DNA breaking-rejoining enzymes"/>
    <property type="match status" value="1"/>
</dbReference>
<keyword evidence="3" id="KW-0233">DNA recombination</keyword>
<dbReference type="EMBL" id="FMZM01000012">
    <property type="protein sequence ID" value="SDD90188.1"/>
    <property type="molecule type" value="Genomic_DNA"/>
</dbReference>
<organism evidence="4 5">
    <name type="scientific">Nocardioides lianchengensis</name>
    <dbReference type="NCBI Taxonomy" id="1045774"/>
    <lineage>
        <taxon>Bacteria</taxon>
        <taxon>Bacillati</taxon>
        <taxon>Actinomycetota</taxon>
        <taxon>Actinomycetes</taxon>
        <taxon>Propionibacteriales</taxon>
        <taxon>Nocardioidaceae</taxon>
        <taxon>Nocardioides</taxon>
    </lineage>
</organism>
<reference evidence="4 5" key="1">
    <citation type="submission" date="2016-10" db="EMBL/GenBank/DDBJ databases">
        <authorList>
            <person name="de Groot N.N."/>
        </authorList>
    </citation>
    <scope>NUCLEOTIDE SEQUENCE [LARGE SCALE GENOMIC DNA]</scope>
    <source>
        <strain evidence="4 5">CGMCC 4.6858</strain>
    </source>
</reference>
<dbReference type="PANTHER" id="PTHR30349:SF41">
    <property type="entry name" value="INTEGRASE_RECOMBINASE PROTEIN MJ0367-RELATED"/>
    <property type="match status" value="1"/>
</dbReference>
<dbReference type="GO" id="GO:0006310">
    <property type="term" value="P:DNA recombination"/>
    <property type="evidence" value="ECO:0007669"/>
    <property type="project" value="UniProtKB-KW"/>
</dbReference>
<accession>A0A1G6YII6</accession>
<dbReference type="InterPro" id="IPR050090">
    <property type="entry name" value="Tyrosine_recombinase_XerCD"/>
</dbReference>
<dbReference type="RefSeq" id="WP_090860084.1">
    <property type="nucleotide sequence ID" value="NZ_FMZM01000012.1"/>
</dbReference>
<dbReference type="Pfam" id="PF00589">
    <property type="entry name" value="Phage_integrase"/>
    <property type="match status" value="1"/>
</dbReference>